<gene>
    <name evidence="1" type="ORF">PAXRUDRAFT_173013</name>
</gene>
<reference evidence="1 2" key="1">
    <citation type="submission" date="2014-04" db="EMBL/GenBank/DDBJ databases">
        <authorList>
            <consortium name="DOE Joint Genome Institute"/>
            <person name="Kuo A."/>
            <person name="Kohler A."/>
            <person name="Jargeat P."/>
            <person name="Nagy L.G."/>
            <person name="Floudas D."/>
            <person name="Copeland A."/>
            <person name="Barry K.W."/>
            <person name="Cichocki N."/>
            <person name="Veneault-Fourrey C."/>
            <person name="LaButti K."/>
            <person name="Lindquist E.A."/>
            <person name="Lipzen A."/>
            <person name="Lundell T."/>
            <person name="Morin E."/>
            <person name="Murat C."/>
            <person name="Sun H."/>
            <person name="Tunlid A."/>
            <person name="Henrissat B."/>
            <person name="Grigoriev I.V."/>
            <person name="Hibbett D.S."/>
            <person name="Martin F."/>
            <person name="Nordberg H.P."/>
            <person name="Cantor M.N."/>
            <person name="Hua S.X."/>
        </authorList>
    </citation>
    <scope>NUCLEOTIDE SEQUENCE [LARGE SCALE GENOMIC DNA]</scope>
    <source>
        <strain evidence="1 2">Ve08.2h10</strain>
    </source>
</reference>
<protein>
    <submittedName>
        <fullName evidence="1">Unplaced genomic scaffold scaffold_3326, whole genome shotgun sequence</fullName>
    </submittedName>
</protein>
<name>A0A0D0D5P0_9AGAM</name>
<evidence type="ECO:0000313" key="1">
    <source>
        <dbReference type="EMBL" id="KIK75384.1"/>
    </source>
</evidence>
<evidence type="ECO:0000313" key="2">
    <source>
        <dbReference type="Proteomes" id="UP000054538"/>
    </source>
</evidence>
<organism evidence="1 2">
    <name type="scientific">Paxillus rubicundulus Ve08.2h10</name>
    <dbReference type="NCBI Taxonomy" id="930991"/>
    <lineage>
        <taxon>Eukaryota</taxon>
        <taxon>Fungi</taxon>
        <taxon>Dikarya</taxon>
        <taxon>Basidiomycota</taxon>
        <taxon>Agaricomycotina</taxon>
        <taxon>Agaricomycetes</taxon>
        <taxon>Agaricomycetidae</taxon>
        <taxon>Boletales</taxon>
        <taxon>Paxilineae</taxon>
        <taxon>Paxillaceae</taxon>
        <taxon>Paxillus</taxon>
    </lineage>
</organism>
<sequence length="139" mass="15487">NVVYHFSPKTSNTSLHYHMEGRHMLTCLDQAEEHGWAIQSKLVKGAFMSGYTFKSIKHVLTQPGVKLDNLPPPPLDPSDCLPMGAVPSWKQGLDTGLPPFSIDGLKNYIISYLIANDLVHTPIHSWFCTSNPQWSILGD</sequence>
<feature type="non-terminal residue" evidence="1">
    <location>
        <position position="1"/>
    </location>
</feature>
<dbReference type="Proteomes" id="UP000054538">
    <property type="component" value="Unassembled WGS sequence"/>
</dbReference>
<dbReference type="InParanoid" id="A0A0D0D5P0"/>
<dbReference type="EMBL" id="KN828148">
    <property type="protein sequence ID" value="KIK75384.1"/>
    <property type="molecule type" value="Genomic_DNA"/>
</dbReference>
<accession>A0A0D0D5P0</accession>
<proteinExistence type="predicted"/>
<dbReference type="HOGENOM" id="CLU_072868_2_0_1"/>
<dbReference type="AlphaFoldDB" id="A0A0D0D5P0"/>
<keyword evidence="2" id="KW-1185">Reference proteome</keyword>
<reference evidence="2" key="2">
    <citation type="submission" date="2015-01" db="EMBL/GenBank/DDBJ databases">
        <title>Evolutionary Origins and Diversification of the Mycorrhizal Mutualists.</title>
        <authorList>
            <consortium name="DOE Joint Genome Institute"/>
            <consortium name="Mycorrhizal Genomics Consortium"/>
            <person name="Kohler A."/>
            <person name="Kuo A."/>
            <person name="Nagy L.G."/>
            <person name="Floudas D."/>
            <person name="Copeland A."/>
            <person name="Barry K.W."/>
            <person name="Cichocki N."/>
            <person name="Veneault-Fourrey C."/>
            <person name="LaButti K."/>
            <person name="Lindquist E.A."/>
            <person name="Lipzen A."/>
            <person name="Lundell T."/>
            <person name="Morin E."/>
            <person name="Murat C."/>
            <person name="Riley R."/>
            <person name="Ohm R."/>
            <person name="Sun H."/>
            <person name="Tunlid A."/>
            <person name="Henrissat B."/>
            <person name="Grigoriev I.V."/>
            <person name="Hibbett D.S."/>
            <person name="Martin F."/>
        </authorList>
    </citation>
    <scope>NUCLEOTIDE SEQUENCE [LARGE SCALE GENOMIC DNA]</scope>
    <source>
        <strain evidence="2">Ve08.2h10</strain>
    </source>
</reference>
<dbReference type="OrthoDB" id="3259770at2759"/>